<dbReference type="Proteomes" id="UP000238479">
    <property type="component" value="Chromosome 7"/>
</dbReference>
<evidence type="ECO:0000313" key="1">
    <source>
        <dbReference type="EMBL" id="PRQ20876.1"/>
    </source>
</evidence>
<gene>
    <name evidence="1" type="ORF">RchiOBHm_Chr7g0232921</name>
</gene>
<sequence>MDRCWRALRHCRPFGNNFISGQSEIAKDRSETICSTHSGNSMMM</sequence>
<evidence type="ECO:0000313" key="2">
    <source>
        <dbReference type="Proteomes" id="UP000238479"/>
    </source>
</evidence>
<protein>
    <submittedName>
        <fullName evidence="1">Uncharacterized protein</fullName>
    </submittedName>
</protein>
<dbReference type="EMBL" id="PDCK01000045">
    <property type="protein sequence ID" value="PRQ20876.1"/>
    <property type="molecule type" value="Genomic_DNA"/>
</dbReference>
<dbReference type="AlphaFoldDB" id="A0A2P6PG18"/>
<comment type="caution">
    <text evidence="1">The sequence shown here is derived from an EMBL/GenBank/DDBJ whole genome shotgun (WGS) entry which is preliminary data.</text>
</comment>
<reference evidence="1 2" key="1">
    <citation type="journal article" date="2018" name="Nat. Genet.">
        <title>The Rosa genome provides new insights in the design of modern roses.</title>
        <authorList>
            <person name="Bendahmane M."/>
        </authorList>
    </citation>
    <scope>NUCLEOTIDE SEQUENCE [LARGE SCALE GENOMIC DNA]</scope>
    <source>
        <strain evidence="2">cv. Old Blush</strain>
    </source>
</reference>
<organism evidence="1 2">
    <name type="scientific">Rosa chinensis</name>
    <name type="common">China rose</name>
    <dbReference type="NCBI Taxonomy" id="74649"/>
    <lineage>
        <taxon>Eukaryota</taxon>
        <taxon>Viridiplantae</taxon>
        <taxon>Streptophyta</taxon>
        <taxon>Embryophyta</taxon>
        <taxon>Tracheophyta</taxon>
        <taxon>Spermatophyta</taxon>
        <taxon>Magnoliopsida</taxon>
        <taxon>eudicotyledons</taxon>
        <taxon>Gunneridae</taxon>
        <taxon>Pentapetalae</taxon>
        <taxon>rosids</taxon>
        <taxon>fabids</taxon>
        <taxon>Rosales</taxon>
        <taxon>Rosaceae</taxon>
        <taxon>Rosoideae</taxon>
        <taxon>Rosoideae incertae sedis</taxon>
        <taxon>Rosa</taxon>
    </lineage>
</organism>
<keyword evidence="2" id="KW-1185">Reference proteome</keyword>
<proteinExistence type="predicted"/>
<name>A0A2P6PG18_ROSCH</name>
<dbReference type="Gramene" id="PRQ20876">
    <property type="protein sequence ID" value="PRQ20876"/>
    <property type="gene ID" value="RchiOBHm_Chr7g0232921"/>
</dbReference>
<accession>A0A2P6PG18</accession>